<dbReference type="EMBL" id="CAJNXB010000018">
    <property type="protein sequence ID" value="CAF2985163.1"/>
    <property type="molecule type" value="Genomic_DNA"/>
</dbReference>
<dbReference type="EMBL" id="CAJOBR010001200">
    <property type="protein sequence ID" value="CAF4587127.1"/>
    <property type="molecule type" value="Genomic_DNA"/>
</dbReference>
<dbReference type="InterPro" id="IPR052740">
    <property type="entry name" value="CE4"/>
</dbReference>
<organism evidence="3 9">
    <name type="scientific">Rotaria socialis</name>
    <dbReference type="NCBI Taxonomy" id="392032"/>
    <lineage>
        <taxon>Eukaryota</taxon>
        <taxon>Metazoa</taxon>
        <taxon>Spiralia</taxon>
        <taxon>Gnathifera</taxon>
        <taxon>Rotifera</taxon>
        <taxon>Eurotatoria</taxon>
        <taxon>Bdelloidea</taxon>
        <taxon>Philodinida</taxon>
        <taxon>Philodinidae</taxon>
        <taxon>Rotaria</taxon>
    </lineage>
</organism>
<comment type="caution">
    <text evidence="3">The sequence shown here is derived from an EMBL/GenBank/DDBJ whole genome shotgun (WGS) entry which is preliminary data.</text>
</comment>
<protein>
    <submittedName>
        <fullName evidence="3">Uncharacterized protein</fullName>
    </submittedName>
</protein>
<dbReference type="Proteomes" id="UP000663851">
    <property type="component" value="Unassembled WGS sequence"/>
</dbReference>
<dbReference type="EMBL" id="CAJNYT010000532">
    <property type="protein sequence ID" value="CAF3353369.1"/>
    <property type="molecule type" value="Genomic_DNA"/>
</dbReference>
<keyword evidence="10" id="KW-1185">Reference proteome</keyword>
<dbReference type="InterPro" id="IPR011330">
    <property type="entry name" value="Glyco_hydro/deAcase_b/a-brl"/>
</dbReference>
<reference evidence="3" key="1">
    <citation type="submission" date="2021-02" db="EMBL/GenBank/DDBJ databases">
        <authorList>
            <person name="Nowell W R."/>
        </authorList>
    </citation>
    <scope>NUCLEOTIDE SEQUENCE</scope>
</reference>
<gene>
    <name evidence="4" type="ORF">GRG538_LOCUS5738</name>
    <name evidence="7" type="ORF">HFQ381_LOCUS18874</name>
    <name evidence="5" type="ORF">LUA448_LOCUS16496</name>
    <name evidence="8" type="ORF">QYT958_LOCUS10651</name>
    <name evidence="3" type="ORF">TIS948_LOCUS672</name>
    <name evidence="6" type="ORF">UJA718_LOCUS7643</name>
</gene>
<evidence type="ECO:0000256" key="1">
    <source>
        <dbReference type="SAM" id="Phobius"/>
    </source>
</evidence>
<dbReference type="Proteomes" id="UP000663825">
    <property type="component" value="Unassembled WGS sequence"/>
</dbReference>
<feature type="chain" id="PRO_5036231685" evidence="2">
    <location>
        <begin position="24"/>
        <end position="452"/>
    </location>
</feature>
<keyword evidence="1" id="KW-1133">Transmembrane helix</keyword>
<dbReference type="Proteomes" id="UP000663833">
    <property type="component" value="Unassembled WGS sequence"/>
</dbReference>
<keyword evidence="1" id="KW-0812">Transmembrane</keyword>
<sequence>MSSSWMRMFILIAFIYFFDCCFSSEKSYSDIEPCDSNRCRLPYCYCSNQSIPGGLAIRDTPQFIAININGPVNKNTYNLLKYLFFSKKYFNPDGCPISGTMFLKSHIDTNECLLRKVLQHGNIELSITSNSSECPTVDCRFKEKNDRSPYVPWRSYRLYNETIDYRRTLAKLAGLHSSSFVGYRSPNYEVNKNQLHWHILREHKFLYDSTLITQEWDIRFYNQQQPSPLTWPHTMDFAANYECSQGCYTQSFPGLWTIPIHLYQDLQGRNCTTIGSENCRVPRQKENFFKYLKYNLNRHLHSNHAPFIMAFDNYWLNEPYTLWRVEGLQLFIEHILRYHSNDVYFVRMIDIINWMKQPIGLEQMKEKYLSNIDVKSICNEQINIDDDDEEECFNGGQIQNLKSNTLKHNVSLFNLFDTMSEPLFRSNIVLYSTAGFCSFVIVTFIYDRFFMS</sequence>
<dbReference type="EMBL" id="CAJNYD010002045">
    <property type="protein sequence ID" value="CAF3389092.1"/>
    <property type="molecule type" value="Genomic_DNA"/>
</dbReference>
<dbReference type="OrthoDB" id="504708at2759"/>
<feature type="transmembrane region" description="Helical" evidence="1">
    <location>
        <begin position="428"/>
        <end position="446"/>
    </location>
</feature>
<proteinExistence type="predicted"/>
<dbReference type="Proteomes" id="UP000663872">
    <property type="component" value="Unassembled WGS sequence"/>
</dbReference>
<evidence type="ECO:0000313" key="7">
    <source>
        <dbReference type="EMBL" id="CAF4382973.1"/>
    </source>
</evidence>
<dbReference type="GO" id="GO:0005975">
    <property type="term" value="P:carbohydrate metabolic process"/>
    <property type="evidence" value="ECO:0007669"/>
    <property type="project" value="InterPro"/>
</dbReference>
<dbReference type="AlphaFoldDB" id="A0A817KSE3"/>
<evidence type="ECO:0000313" key="9">
    <source>
        <dbReference type="Proteomes" id="UP000663825"/>
    </source>
</evidence>
<dbReference type="SUPFAM" id="SSF88713">
    <property type="entry name" value="Glycoside hydrolase/deacetylase"/>
    <property type="match status" value="1"/>
</dbReference>
<evidence type="ECO:0000313" key="8">
    <source>
        <dbReference type="EMBL" id="CAF4587127.1"/>
    </source>
</evidence>
<evidence type="ECO:0000313" key="3">
    <source>
        <dbReference type="EMBL" id="CAF2985163.1"/>
    </source>
</evidence>
<feature type="signal peptide" evidence="2">
    <location>
        <begin position="1"/>
        <end position="23"/>
    </location>
</feature>
<keyword evidence="2" id="KW-0732">Signal</keyword>
<dbReference type="Gene3D" id="3.20.20.370">
    <property type="entry name" value="Glycoside hydrolase/deacetylase"/>
    <property type="match status" value="1"/>
</dbReference>
<evidence type="ECO:0000313" key="6">
    <source>
        <dbReference type="EMBL" id="CAF4219485.1"/>
    </source>
</evidence>
<evidence type="ECO:0000313" key="5">
    <source>
        <dbReference type="EMBL" id="CAF3389092.1"/>
    </source>
</evidence>
<evidence type="ECO:0000313" key="10">
    <source>
        <dbReference type="Proteomes" id="UP000663873"/>
    </source>
</evidence>
<keyword evidence="1" id="KW-0472">Membrane</keyword>
<dbReference type="PANTHER" id="PTHR45985">
    <property type="match status" value="1"/>
</dbReference>
<name>A0A817KSE3_9BILA</name>
<evidence type="ECO:0000313" key="4">
    <source>
        <dbReference type="EMBL" id="CAF3353369.1"/>
    </source>
</evidence>
<dbReference type="PANTHER" id="PTHR45985:SF3">
    <property type="entry name" value="CHITIN DEACETYLASE-LIKE 4"/>
    <property type="match status" value="1"/>
</dbReference>
<accession>A0A817KSE3</accession>
<dbReference type="Proteomes" id="UP000663848">
    <property type="component" value="Unassembled WGS sequence"/>
</dbReference>
<dbReference type="Proteomes" id="UP000663873">
    <property type="component" value="Unassembled WGS sequence"/>
</dbReference>
<dbReference type="EMBL" id="CAJOBP010000777">
    <property type="protein sequence ID" value="CAF4219485.1"/>
    <property type="molecule type" value="Genomic_DNA"/>
</dbReference>
<evidence type="ECO:0000256" key="2">
    <source>
        <dbReference type="SAM" id="SignalP"/>
    </source>
</evidence>
<dbReference type="EMBL" id="CAJOBO010001487">
    <property type="protein sequence ID" value="CAF4382973.1"/>
    <property type="molecule type" value="Genomic_DNA"/>
</dbReference>